<feature type="transmembrane region" description="Helical" evidence="1">
    <location>
        <begin position="83"/>
        <end position="108"/>
    </location>
</feature>
<feature type="transmembrane region" description="Helical" evidence="1">
    <location>
        <begin position="60"/>
        <end position="77"/>
    </location>
</feature>
<reference evidence="2 3" key="1">
    <citation type="submission" date="2019-08" db="EMBL/GenBank/DDBJ databases">
        <title>Seonamhaeicola sediminis sp. nov., isolated from marine sediment.</title>
        <authorList>
            <person name="Cao W.R."/>
        </authorList>
    </citation>
    <scope>NUCLEOTIDE SEQUENCE [LARGE SCALE GENOMIC DNA]</scope>
    <source>
        <strain evidence="2 3">B011</strain>
    </source>
</reference>
<evidence type="ECO:0000313" key="3">
    <source>
        <dbReference type="Proteomes" id="UP000323930"/>
    </source>
</evidence>
<evidence type="ECO:0000313" key="2">
    <source>
        <dbReference type="EMBL" id="TYA69825.1"/>
    </source>
</evidence>
<keyword evidence="3" id="KW-1185">Reference proteome</keyword>
<proteinExistence type="predicted"/>
<dbReference type="AlphaFoldDB" id="A0A5D0HET2"/>
<feature type="transmembrane region" description="Helical" evidence="1">
    <location>
        <begin position="7"/>
        <end position="24"/>
    </location>
</feature>
<dbReference type="Proteomes" id="UP000323930">
    <property type="component" value="Unassembled WGS sequence"/>
</dbReference>
<comment type="caution">
    <text evidence="2">The sequence shown here is derived from an EMBL/GenBank/DDBJ whole genome shotgun (WGS) entry which is preliminary data.</text>
</comment>
<feature type="transmembrane region" description="Helical" evidence="1">
    <location>
        <begin position="30"/>
        <end position="48"/>
    </location>
</feature>
<evidence type="ECO:0000256" key="1">
    <source>
        <dbReference type="SAM" id="Phobius"/>
    </source>
</evidence>
<keyword evidence="1" id="KW-1133">Transmembrane helix</keyword>
<dbReference type="EMBL" id="VSDQ01000729">
    <property type="protein sequence ID" value="TYA69825.1"/>
    <property type="molecule type" value="Genomic_DNA"/>
</dbReference>
<accession>A0A5D0HET2</accession>
<name>A0A5D0HET2_9FLAO</name>
<keyword evidence="1" id="KW-0812">Transmembrane</keyword>
<protein>
    <submittedName>
        <fullName evidence="2">Uncharacterized protein</fullName>
    </submittedName>
</protein>
<organism evidence="2 3">
    <name type="scientific">Seonamhaeicola marinus</name>
    <dbReference type="NCBI Taxonomy" id="1912246"/>
    <lineage>
        <taxon>Bacteria</taxon>
        <taxon>Pseudomonadati</taxon>
        <taxon>Bacteroidota</taxon>
        <taxon>Flavobacteriia</taxon>
        <taxon>Flavobacteriales</taxon>
        <taxon>Flavobacteriaceae</taxon>
    </lineage>
</organism>
<dbReference type="RefSeq" id="WP_148545095.1">
    <property type="nucleotide sequence ID" value="NZ_VSDQ01000729.1"/>
</dbReference>
<gene>
    <name evidence="2" type="ORF">FUA24_21255</name>
</gene>
<sequence>MKALKIINMVILTITILLYITIYYGLYSQILLGIVQIVSSLILGLNYRKLILLNQKRLKSYWLFVAIYFSGWLLPWGRVLDNSYGIVIAVIGVIFIPMALAIYFQIILMSIKK</sequence>
<keyword evidence="1" id="KW-0472">Membrane</keyword>